<evidence type="ECO:0008006" key="4">
    <source>
        <dbReference type="Google" id="ProtNLM"/>
    </source>
</evidence>
<protein>
    <recommendedName>
        <fullName evidence="4">Lipoprotein</fullName>
    </recommendedName>
</protein>
<dbReference type="Proteomes" id="UP000641025">
    <property type="component" value="Unassembled WGS sequence"/>
</dbReference>
<dbReference type="RefSeq" id="WP_199393561.1">
    <property type="nucleotide sequence ID" value="NZ_JAEMHK010000002.1"/>
</dbReference>
<comment type="caution">
    <text evidence="2">The sequence shown here is derived from an EMBL/GenBank/DDBJ whole genome shotgun (WGS) entry which is preliminary data.</text>
</comment>
<name>A0ABS0YM59_9BACT</name>
<accession>A0ABS0YM59</accession>
<keyword evidence="1" id="KW-0732">Signal</keyword>
<evidence type="ECO:0000313" key="3">
    <source>
        <dbReference type="Proteomes" id="UP000641025"/>
    </source>
</evidence>
<reference evidence="2 3" key="1">
    <citation type="submission" date="2020-12" db="EMBL/GenBank/DDBJ databases">
        <title>Geomonas sp. Red259, isolated from paddy soil.</title>
        <authorList>
            <person name="Xu Z."/>
            <person name="Zhang Z."/>
            <person name="Masuda Y."/>
            <person name="Itoh H."/>
            <person name="Senoo K."/>
        </authorList>
    </citation>
    <scope>NUCLEOTIDE SEQUENCE [LARGE SCALE GENOMIC DNA]</scope>
    <source>
        <strain evidence="2 3">Red259</strain>
    </source>
</reference>
<feature type="signal peptide" evidence="1">
    <location>
        <begin position="1"/>
        <end position="20"/>
    </location>
</feature>
<proteinExistence type="predicted"/>
<keyword evidence="3" id="KW-1185">Reference proteome</keyword>
<organism evidence="2 3">
    <name type="scientific">Geomonas propionica</name>
    <dbReference type="NCBI Taxonomy" id="2798582"/>
    <lineage>
        <taxon>Bacteria</taxon>
        <taxon>Pseudomonadati</taxon>
        <taxon>Thermodesulfobacteriota</taxon>
        <taxon>Desulfuromonadia</taxon>
        <taxon>Geobacterales</taxon>
        <taxon>Geobacteraceae</taxon>
        <taxon>Geomonas</taxon>
    </lineage>
</organism>
<feature type="chain" id="PRO_5046267300" description="Lipoprotein" evidence="1">
    <location>
        <begin position="21"/>
        <end position="309"/>
    </location>
</feature>
<dbReference type="PROSITE" id="PS51257">
    <property type="entry name" value="PROKAR_LIPOPROTEIN"/>
    <property type="match status" value="1"/>
</dbReference>
<dbReference type="EMBL" id="JAEMHK010000002">
    <property type="protein sequence ID" value="MBJ6799032.1"/>
    <property type="molecule type" value="Genomic_DNA"/>
</dbReference>
<gene>
    <name evidence="2" type="ORF">JFN90_02650</name>
</gene>
<sequence length="309" mass="33325">MKLLCRLVMLCFVGSLLVLSGCGGGGGDDKSVPGLVTSVGWVYNDLPADYSNNAIALNVWVYYDQAIAASEIEGFTATPPDGVGRWTVTANSNNTGTTSSGHPYLTAKLVNSNTPGQLPLAGTWTFTLRLKNGTTSSYRKQFHEPGSSAYATHPYVYVREEWTPYTNPSQYVPALGRFSTFGYTVQYSSVGGGSITSTGLANVRNEFFNAEPLAYNSSCWLYDTNNVYLGYTNFEYTTTDHSSTGLFASNGELAITPAATTATTATTGLIGPVDLSLVKYIRFVYYDGAQFAPAFGYDFRSVSYLVPVN</sequence>
<evidence type="ECO:0000256" key="1">
    <source>
        <dbReference type="SAM" id="SignalP"/>
    </source>
</evidence>
<evidence type="ECO:0000313" key="2">
    <source>
        <dbReference type="EMBL" id="MBJ6799032.1"/>
    </source>
</evidence>